<reference evidence="1 2" key="1">
    <citation type="submission" date="2023-07" db="EMBL/GenBank/DDBJ databases">
        <title>Sorghum-associated microbial communities from plants grown in Nebraska, USA.</title>
        <authorList>
            <person name="Schachtman D."/>
        </authorList>
    </citation>
    <scope>NUCLEOTIDE SEQUENCE [LARGE SCALE GENOMIC DNA]</scope>
    <source>
        <strain evidence="1 2">CC351</strain>
    </source>
</reference>
<dbReference type="Proteomes" id="UP001235513">
    <property type="component" value="Unassembled WGS sequence"/>
</dbReference>
<evidence type="ECO:0000313" key="1">
    <source>
        <dbReference type="EMBL" id="MDP9962012.1"/>
    </source>
</evidence>
<name>A0ABT9SRE3_9FLAO</name>
<keyword evidence="2" id="KW-1185">Reference proteome</keyword>
<dbReference type="RefSeq" id="WP_306846259.1">
    <property type="nucleotide sequence ID" value="NZ_JAUSRL010000009.1"/>
</dbReference>
<comment type="caution">
    <text evidence="1">The sequence shown here is derived from an EMBL/GenBank/DDBJ whole genome shotgun (WGS) entry which is preliminary data.</text>
</comment>
<accession>A0ABT9SRE3</accession>
<evidence type="ECO:0008006" key="3">
    <source>
        <dbReference type="Google" id="ProtNLM"/>
    </source>
</evidence>
<sequence length="78" mass="9141">MSNQQLDDLNQEKADREVANMLGITYKELSELEYDFGDVDSKDGQIYQHYIQFNPEVGKDILKKIDLDSDNTFYFDPK</sequence>
<dbReference type="EMBL" id="JAUSRL010000009">
    <property type="protein sequence ID" value="MDP9962012.1"/>
    <property type="molecule type" value="Genomic_DNA"/>
</dbReference>
<gene>
    <name evidence="1" type="ORF">J2T04_003940</name>
</gene>
<proteinExistence type="predicted"/>
<organism evidence="1 2">
    <name type="scientific">Chryseobacterium lathyri</name>
    <dbReference type="NCBI Taxonomy" id="395933"/>
    <lineage>
        <taxon>Bacteria</taxon>
        <taxon>Pseudomonadati</taxon>
        <taxon>Bacteroidota</taxon>
        <taxon>Flavobacteriia</taxon>
        <taxon>Flavobacteriales</taxon>
        <taxon>Weeksellaceae</taxon>
        <taxon>Chryseobacterium group</taxon>
        <taxon>Chryseobacterium</taxon>
    </lineage>
</organism>
<protein>
    <recommendedName>
        <fullName evidence="3">PepSY domain-containing protein</fullName>
    </recommendedName>
</protein>
<evidence type="ECO:0000313" key="2">
    <source>
        <dbReference type="Proteomes" id="UP001235513"/>
    </source>
</evidence>